<evidence type="ECO:0000256" key="1">
    <source>
        <dbReference type="ARBA" id="ARBA00004123"/>
    </source>
</evidence>
<feature type="coiled-coil region" evidence="12">
    <location>
        <begin position="88"/>
        <end position="115"/>
    </location>
</feature>
<dbReference type="Gene3D" id="3.30.530.20">
    <property type="match status" value="2"/>
</dbReference>
<accession>A0A445JHD4</accession>
<dbReference type="FunFam" id="1.10.10.60:FF:000197">
    <property type="entry name" value="Homeobox-leucine zipper protein REVOLUTA"/>
    <property type="match status" value="1"/>
</dbReference>
<dbReference type="InterPro" id="IPR002913">
    <property type="entry name" value="START_lipid-bd_dom"/>
</dbReference>
<evidence type="ECO:0000256" key="7">
    <source>
        <dbReference type="ARBA" id="ARBA00023155"/>
    </source>
</evidence>
<evidence type="ECO:0000259" key="14">
    <source>
        <dbReference type="PROSITE" id="PS50071"/>
    </source>
</evidence>
<keyword evidence="17" id="KW-1185">Reference proteome</keyword>
<dbReference type="GO" id="GO:0005634">
    <property type="term" value="C:nucleus"/>
    <property type="evidence" value="ECO:0007669"/>
    <property type="project" value="UniProtKB-SubCell"/>
</dbReference>
<name>A0A445JHD4_GLYSO</name>
<dbReference type="PROSITE" id="PS50071">
    <property type="entry name" value="HOMEOBOX_2"/>
    <property type="match status" value="2"/>
</dbReference>
<dbReference type="GO" id="GO:0003700">
    <property type="term" value="F:DNA-binding transcription factor activity"/>
    <property type="evidence" value="ECO:0007669"/>
    <property type="project" value="InterPro"/>
</dbReference>
<evidence type="ECO:0000313" key="16">
    <source>
        <dbReference type="EMBL" id="RZB97875.1"/>
    </source>
</evidence>
<keyword evidence="5 12" id="KW-0175">Coiled coil</keyword>
<comment type="caution">
    <text evidence="16">The sequence shown here is derived from an EMBL/GenBank/DDBJ whole genome shotgun (WGS) entry which is preliminary data.</text>
</comment>
<dbReference type="InterPro" id="IPR001356">
    <property type="entry name" value="HD"/>
</dbReference>
<keyword evidence="9 10" id="KW-0539">Nucleus</keyword>
<dbReference type="Pfam" id="PF08670">
    <property type="entry name" value="MEKHLA"/>
    <property type="match status" value="2"/>
</dbReference>
<dbReference type="Pfam" id="PF00046">
    <property type="entry name" value="Homeodomain"/>
    <property type="match status" value="2"/>
</dbReference>
<dbReference type="SUPFAM" id="SSF55961">
    <property type="entry name" value="Bet v1-like"/>
    <property type="match status" value="3"/>
</dbReference>
<feature type="domain" description="Homeobox" evidence="14">
    <location>
        <begin position="917"/>
        <end position="981"/>
    </location>
</feature>
<dbReference type="Gene3D" id="1.10.10.60">
    <property type="entry name" value="Homeodomain-like"/>
    <property type="match status" value="2"/>
</dbReference>
<dbReference type="PANTHER" id="PTHR45950:SF1">
    <property type="entry name" value="HOMEOBOX-LEUCINE ZIPPER PROTEIN ATHB-15"/>
    <property type="match status" value="1"/>
</dbReference>
<dbReference type="CDD" id="cd14686">
    <property type="entry name" value="bZIP"/>
    <property type="match status" value="2"/>
</dbReference>
<dbReference type="InterPro" id="IPR023393">
    <property type="entry name" value="START-like_dom_sf"/>
</dbReference>
<dbReference type="Pfam" id="PF01852">
    <property type="entry name" value="START"/>
    <property type="match status" value="2"/>
</dbReference>
<evidence type="ECO:0000313" key="17">
    <source>
        <dbReference type="Proteomes" id="UP000289340"/>
    </source>
</evidence>
<dbReference type="GO" id="GO:0030154">
    <property type="term" value="P:cell differentiation"/>
    <property type="evidence" value="ECO:0007669"/>
    <property type="project" value="UniProtKB-KW"/>
</dbReference>
<evidence type="ECO:0000256" key="13">
    <source>
        <dbReference type="SAM" id="MobiDB-lite"/>
    </source>
</evidence>
<evidence type="ECO:0000256" key="3">
    <source>
        <dbReference type="ARBA" id="ARBA00022782"/>
    </source>
</evidence>
<dbReference type="FunFam" id="3.30.530.20:FF:000020">
    <property type="entry name" value="homeobox-leucine zipper protein ATHB-15"/>
    <property type="match status" value="1"/>
</dbReference>
<organism evidence="16 17">
    <name type="scientific">Glycine soja</name>
    <name type="common">Wild soybean</name>
    <dbReference type="NCBI Taxonomy" id="3848"/>
    <lineage>
        <taxon>Eukaryota</taxon>
        <taxon>Viridiplantae</taxon>
        <taxon>Streptophyta</taxon>
        <taxon>Embryophyta</taxon>
        <taxon>Tracheophyta</taxon>
        <taxon>Spermatophyta</taxon>
        <taxon>Magnoliopsida</taxon>
        <taxon>eudicotyledons</taxon>
        <taxon>Gunneridae</taxon>
        <taxon>Pentapetalae</taxon>
        <taxon>rosids</taxon>
        <taxon>fabids</taxon>
        <taxon>Fabales</taxon>
        <taxon>Fabaceae</taxon>
        <taxon>Papilionoideae</taxon>
        <taxon>50 kb inversion clade</taxon>
        <taxon>NPAAA clade</taxon>
        <taxon>indigoferoid/millettioid clade</taxon>
        <taxon>Phaseoleae</taxon>
        <taxon>Glycine</taxon>
        <taxon>Glycine subgen. Soja</taxon>
    </lineage>
</organism>
<comment type="similarity">
    <text evidence="2">Belongs to the HD-ZIP homeobox family. Class III subfamily.</text>
</comment>
<evidence type="ECO:0000256" key="2">
    <source>
        <dbReference type="ARBA" id="ARBA00010338"/>
    </source>
</evidence>
<feature type="coiled-coil region" evidence="12">
    <location>
        <begin position="987"/>
        <end position="1018"/>
    </location>
</feature>
<dbReference type="GO" id="GO:0010014">
    <property type="term" value="P:meristem initiation"/>
    <property type="evidence" value="ECO:0007669"/>
    <property type="project" value="UniProtKB-ARBA"/>
</dbReference>
<feature type="DNA-binding region" description="Homeobox" evidence="10">
    <location>
        <begin position="16"/>
        <end position="79"/>
    </location>
</feature>
<feature type="domain" description="START" evidence="15">
    <location>
        <begin position="156"/>
        <end position="384"/>
    </location>
</feature>
<dbReference type="SMART" id="SM00389">
    <property type="entry name" value="HOX"/>
    <property type="match status" value="2"/>
</dbReference>
<dbReference type="EMBL" id="QZWG01000008">
    <property type="protein sequence ID" value="RZB97875.1"/>
    <property type="molecule type" value="Genomic_DNA"/>
</dbReference>
<evidence type="ECO:0000256" key="9">
    <source>
        <dbReference type="ARBA" id="ARBA00023242"/>
    </source>
</evidence>
<dbReference type="Proteomes" id="UP000289340">
    <property type="component" value="Chromosome 8"/>
</dbReference>
<keyword evidence="3" id="KW-0221">Differentiation</keyword>
<protein>
    <submittedName>
        <fullName evidence="16">Homeobox-leucine zipper protein ATHB-15 isoform C</fullName>
    </submittedName>
</protein>
<feature type="DNA-binding region" description="Homeobox" evidence="10">
    <location>
        <begin position="919"/>
        <end position="982"/>
    </location>
</feature>
<dbReference type="CDD" id="cd08875">
    <property type="entry name" value="START_ArGLABRA2_like"/>
    <property type="match status" value="2"/>
</dbReference>
<evidence type="ECO:0000256" key="8">
    <source>
        <dbReference type="ARBA" id="ARBA00023163"/>
    </source>
</evidence>
<evidence type="ECO:0000256" key="10">
    <source>
        <dbReference type="PROSITE-ProRule" id="PRU00108"/>
    </source>
</evidence>
<evidence type="ECO:0000256" key="6">
    <source>
        <dbReference type="ARBA" id="ARBA00023125"/>
    </source>
</evidence>
<dbReference type="GO" id="GO:0003677">
    <property type="term" value="F:DNA binding"/>
    <property type="evidence" value="ECO:0007669"/>
    <property type="project" value="UniProtKB-UniRule"/>
</dbReference>
<dbReference type="PROSITE" id="PS50848">
    <property type="entry name" value="START"/>
    <property type="match status" value="2"/>
</dbReference>
<comment type="subcellular location">
    <subcellularLocation>
        <location evidence="1 10 11">Nucleus</location>
    </subcellularLocation>
</comment>
<dbReference type="InterPro" id="IPR013978">
    <property type="entry name" value="MEKHLA"/>
</dbReference>
<reference evidence="16 17" key="1">
    <citation type="submission" date="2018-09" db="EMBL/GenBank/DDBJ databases">
        <title>A high-quality reference genome of wild soybean provides a powerful tool to mine soybean genomes.</title>
        <authorList>
            <person name="Xie M."/>
            <person name="Chung C.Y.L."/>
            <person name="Li M.-W."/>
            <person name="Wong F.-L."/>
            <person name="Chan T.-F."/>
            <person name="Lam H.-M."/>
        </authorList>
    </citation>
    <scope>NUCLEOTIDE SEQUENCE [LARGE SCALE GENOMIC DNA]</scope>
    <source>
        <strain evidence="17">cv. W05</strain>
        <tissue evidence="16">Hypocotyl of etiolated seedlings</tissue>
    </source>
</reference>
<dbReference type="CDD" id="cd00086">
    <property type="entry name" value="homeodomain"/>
    <property type="match status" value="2"/>
</dbReference>
<feature type="domain" description="START" evidence="15">
    <location>
        <begin position="1039"/>
        <end position="1253"/>
    </location>
</feature>
<gene>
    <name evidence="16" type="ORF">D0Y65_021101</name>
</gene>
<dbReference type="InterPro" id="IPR009057">
    <property type="entry name" value="Homeodomain-like_sf"/>
</dbReference>
<dbReference type="PANTHER" id="PTHR45950">
    <property type="entry name" value="HOMEOBOX-LEUCINE ZIPPER PROTEIN ATHB-14"/>
    <property type="match status" value="1"/>
</dbReference>
<keyword evidence="7 10" id="KW-0371">Homeobox</keyword>
<dbReference type="GO" id="GO:0008289">
    <property type="term" value="F:lipid binding"/>
    <property type="evidence" value="ECO:0007669"/>
    <property type="project" value="InterPro"/>
</dbReference>
<proteinExistence type="inferred from homology"/>
<dbReference type="SUPFAM" id="SSF46689">
    <property type="entry name" value="Homeodomain-like"/>
    <property type="match status" value="2"/>
</dbReference>
<evidence type="ECO:0000256" key="11">
    <source>
        <dbReference type="RuleBase" id="RU000682"/>
    </source>
</evidence>
<keyword evidence="4" id="KW-0805">Transcription regulation</keyword>
<evidence type="ECO:0000256" key="12">
    <source>
        <dbReference type="SAM" id="Coils"/>
    </source>
</evidence>
<feature type="region of interest" description="Disordered" evidence="13">
    <location>
        <begin position="1485"/>
        <end position="1514"/>
    </location>
</feature>
<evidence type="ECO:0000256" key="4">
    <source>
        <dbReference type="ARBA" id="ARBA00023015"/>
    </source>
</evidence>
<dbReference type="InterPro" id="IPR044830">
    <property type="entry name" value="HD-Zip_III"/>
</dbReference>
<dbReference type="SMART" id="SM00234">
    <property type="entry name" value="START"/>
    <property type="match status" value="2"/>
</dbReference>
<sequence length="1726" mass="190649">MSCKDGSRNGIGIGMDNGKYVRYTPEQVEALERLYHDCPKPSSIRRLQLIRECPTLSHIDPKQIKVWFQNRRCREKQRKESSRLQAVNRKLTAMNKLLMEEIDRLQKQVSQLVYENGYFRQHTTQNTKQQAIKDTSCESAVRSGQQHNLITQHPPRDASPAGLLSIAEETLEEFLSKATGTAVEWVQMPGMKPGPDSIGIVAISHGCNGVAARACGLVGLEPTRVAEILKDRPLWFRDCRAVDVLNVLPTANGGTIELLYMQLYAPTTLAPARDFWLLRYTSVLEDSSLVICERSLKNTQNGPSMPPVQHFVRAEMLPSGYLIRPCEGGGSIIHIVDHMNLEPWSVPEVLRPLYESSKVLSQKTTMAALRHLRQISHEVSPSNVSGWGRRPSALRALSQRLSRGFNEALNGFTDEGWTTIGNDGVDDVTILVNSSPDKLMGLNLSFANGFPSVSNAVLCAKASMLLQNVHPAILLRFLREHRSEWADNNMDAYTAAAIKVGPCSFSGSRVGNYGGQVILPLAHTIEHEEFLEVIKLEGVAHSPDDTIMPREMFLLQLCSGMDENAVGTCAELISAPIDASFADDAPLLPSGFRIIPLESGKEASSPNRTLDLASSLDVGPSGNRASDECAGNSSYMRSVMTIAFEFAFESHMQEHVAAMARQYVRSIISSVQRVGLALSPSHLSSHAGLRSPLGTPEAQTLAHWICNSYRCYLGVELLKSNNEGNESLLKSLWHHSDAILCCTLKALPVFTFSNQAGLDMLETTLVALQDIPLEKIFDDHERKILFSEFPQIIQQGFACLQGGICLSSMGRPVSYERVVAWKICQQWQGKRTDPISYFHNILDDCRVLNQAESIHIRVTPCTEIGDPAEQIVARDSSRELESETRSRRRYLVVGSFQGLILDVEIMSCKDGSRNGIGMDNGKYVRYTPEQVEALERLYHDCPKPSSIRRQQLIRECPILSNIEPKQIKVWFQNRRCREKQRKESSRLQAVNRKLTAMNKLLMEENDRLQKQTTQATKDTNCESVVTSGQHNLTTQHPPRDASPAGLLSIAEETLAEFLSKATGTAVEWVQMPGMKPGPDSIGIVAISHGCTGVAARACGLVGLEPTRVAEILKDRPLWFRDCRAVDVLNVLPTANGGTIELLYMQLYAPTTLAPARDFWLLRYTSVLEDGSLVICERSLKNTQNGPSMPPVQHFVRAEMLPSGYLIRPCEGGGSIIHIVDHMDLEPWSVPEVLRPLYESSTVLAQKTTMAALRHLRQISHEVSQSNVTGWGRRPAALRALSQRLSRGFNEALNGFTDEGWTTISNDGVDDVTILVNSSPDKLMGLNLSFANGFPSVSNAVLCAKASMLLQNVPPAILLRFLREHRSEWADNNMDAYTAAAIKVGPCSLSGSCVGNFGGQVILPLAHTIEHEEFLEVIKLEGIAHSPEDTIMPREMFLLQLCSGMDENAVGTCAELISAPIDASFADDAPLLPSGFRIIPLESGKEASSPNRTLDLASSLDVGPSGNRASNGSAGNSSCMRSVMTIAFEFAFESHMQEHVTSMARQYVRSIISSVQRVALALSPSHLSSHAGLRSPLGTPEAQTLAHWICNSYRCYLGVELLKSNNEGNESLLKSLWHHSDAILCCTLKALPVFTFSNQAGLDMLETTLVALQDITLEKIFDDHGRKILFSEFPQIIQQGFACLQGGICLSSMGRPVSYERVVAWKVLNEEENAHCICFMFVNWSFV</sequence>
<evidence type="ECO:0000259" key="15">
    <source>
        <dbReference type="PROSITE" id="PS50848"/>
    </source>
</evidence>
<feature type="compositionally biased region" description="Low complexity" evidence="13">
    <location>
        <begin position="1504"/>
        <end position="1514"/>
    </location>
</feature>
<evidence type="ECO:0000256" key="5">
    <source>
        <dbReference type="ARBA" id="ARBA00023054"/>
    </source>
</evidence>
<feature type="domain" description="Homeobox" evidence="14">
    <location>
        <begin position="14"/>
        <end position="78"/>
    </location>
</feature>
<keyword evidence="6 10" id="KW-0238">DNA-binding</keyword>
<keyword evidence="8" id="KW-0804">Transcription</keyword>